<dbReference type="GO" id="GO:0016328">
    <property type="term" value="C:lateral plasma membrane"/>
    <property type="evidence" value="ECO:0007669"/>
    <property type="project" value="TreeGrafter"/>
</dbReference>
<comment type="similarity">
    <text evidence="1">Belongs to the TBCD family.</text>
</comment>
<organism evidence="6">
    <name type="scientific">Rhipicephalus zambeziensis</name>
    <dbReference type="NCBI Taxonomy" id="60191"/>
    <lineage>
        <taxon>Eukaryota</taxon>
        <taxon>Metazoa</taxon>
        <taxon>Ecdysozoa</taxon>
        <taxon>Arthropoda</taxon>
        <taxon>Chelicerata</taxon>
        <taxon>Arachnida</taxon>
        <taxon>Acari</taxon>
        <taxon>Parasitiformes</taxon>
        <taxon>Ixodida</taxon>
        <taxon>Ixodoidea</taxon>
        <taxon>Ixodidae</taxon>
        <taxon>Rhipicephalinae</taxon>
        <taxon>Rhipicephalus</taxon>
        <taxon>Rhipicephalus</taxon>
    </lineage>
</organism>
<evidence type="ECO:0000259" key="4">
    <source>
        <dbReference type="Pfam" id="PF12612"/>
    </source>
</evidence>
<dbReference type="PANTHER" id="PTHR12658">
    <property type="entry name" value="BETA-TUBULIN COFACTOR D"/>
    <property type="match status" value="1"/>
</dbReference>
<dbReference type="InterPro" id="IPR058033">
    <property type="entry name" value="ARM_TBCD_2nd"/>
</dbReference>
<reference evidence="6" key="1">
    <citation type="journal article" date="2017" name="Parasit. Vectors">
        <title>Sialotranscriptomics of Rhipicephalus zambeziensis reveals intricate expression profiles of secretory proteins and suggests tight temporal transcriptional regulation during blood-feeding.</title>
        <authorList>
            <person name="de Castro M.H."/>
            <person name="de Klerk D."/>
            <person name="Pienaar R."/>
            <person name="Rees D.J.G."/>
            <person name="Mans B.J."/>
        </authorList>
    </citation>
    <scope>NUCLEOTIDE SEQUENCE</scope>
    <source>
        <tissue evidence="6">Salivary glands</tissue>
    </source>
</reference>
<dbReference type="GO" id="GO:0048487">
    <property type="term" value="F:beta-tubulin binding"/>
    <property type="evidence" value="ECO:0007669"/>
    <property type="project" value="InterPro"/>
</dbReference>
<evidence type="ECO:0000259" key="5">
    <source>
        <dbReference type="Pfam" id="PF25767"/>
    </source>
</evidence>
<dbReference type="InterPro" id="IPR011989">
    <property type="entry name" value="ARM-like"/>
</dbReference>
<dbReference type="InterPro" id="IPR016024">
    <property type="entry name" value="ARM-type_fold"/>
</dbReference>
<dbReference type="GO" id="GO:0007021">
    <property type="term" value="P:tubulin complex assembly"/>
    <property type="evidence" value="ECO:0007669"/>
    <property type="project" value="InterPro"/>
</dbReference>
<keyword evidence="3" id="KW-0143">Chaperone</keyword>
<evidence type="ECO:0000256" key="1">
    <source>
        <dbReference type="ARBA" id="ARBA00006853"/>
    </source>
</evidence>
<feature type="domain" description="Tubulin-folding cofactor D C-terminal" evidence="4">
    <location>
        <begin position="863"/>
        <end position="1030"/>
    </location>
</feature>
<dbReference type="GO" id="GO:0007023">
    <property type="term" value="P:post-chaperonin tubulin folding pathway"/>
    <property type="evidence" value="ECO:0007669"/>
    <property type="project" value="InterPro"/>
</dbReference>
<dbReference type="GO" id="GO:0005096">
    <property type="term" value="F:GTPase activator activity"/>
    <property type="evidence" value="ECO:0007669"/>
    <property type="project" value="InterPro"/>
</dbReference>
<dbReference type="Pfam" id="PF23579">
    <property type="entry name" value="ARM_TBCD"/>
    <property type="match status" value="1"/>
</dbReference>
<evidence type="ECO:0000313" key="6">
    <source>
        <dbReference type="EMBL" id="MAA11550.1"/>
    </source>
</evidence>
<protein>
    <recommendedName>
        <fullName evidence="2">Tubulin-specific chaperone D</fullName>
    </recommendedName>
</protein>
<dbReference type="GO" id="GO:0034333">
    <property type="term" value="P:adherens junction assembly"/>
    <property type="evidence" value="ECO:0007669"/>
    <property type="project" value="TreeGrafter"/>
</dbReference>
<dbReference type="Pfam" id="PF25767">
    <property type="entry name" value="ARM_TBCD_2nd"/>
    <property type="match status" value="1"/>
</dbReference>
<dbReference type="EMBL" id="GFPF01000404">
    <property type="protein sequence ID" value="MAA11550.1"/>
    <property type="molecule type" value="Transcribed_RNA"/>
</dbReference>
<evidence type="ECO:0000256" key="2">
    <source>
        <dbReference type="ARBA" id="ARBA00015003"/>
    </source>
</evidence>
<evidence type="ECO:0000256" key="3">
    <source>
        <dbReference type="ARBA" id="ARBA00023186"/>
    </source>
</evidence>
<dbReference type="Pfam" id="PF12612">
    <property type="entry name" value="TFCD_C"/>
    <property type="match status" value="1"/>
</dbReference>
<dbReference type="PANTHER" id="PTHR12658:SF0">
    <property type="entry name" value="TUBULIN-SPECIFIC CHAPERONE D"/>
    <property type="match status" value="1"/>
</dbReference>
<proteinExistence type="inferred from homology"/>
<dbReference type="InterPro" id="IPR033162">
    <property type="entry name" value="TBCD"/>
</dbReference>
<dbReference type="SUPFAM" id="SSF48371">
    <property type="entry name" value="ARM repeat"/>
    <property type="match status" value="1"/>
</dbReference>
<dbReference type="Gene3D" id="1.25.10.10">
    <property type="entry name" value="Leucine-rich Repeat Variant"/>
    <property type="match status" value="2"/>
</dbReference>
<dbReference type="GO" id="GO:0070830">
    <property type="term" value="P:bicellular tight junction assembly"/>
    <property type="evidence" value="ECO:0007669"/>
    <property type="project" value="TreeGrafter"/>
</dbReference>
<dbReference type="AlphaFoldDB" id="A0A224YCQ0"/>
<accession>A0A224YCQ0</accession>
<sequence>MEASAPTPGTGERLDVDALQEFEDYEAVMDTIRKVAKGGLSEREIEHLLDAFKKTFDKYLEQPYLLDGHLAEIVHALVKPVKSPDCTDDVLHACMRFLVVVTKVRGYKVVVNHLPHELSDIEPVLALLERVAPDSLELRPATYMLLLWLGVLSMVPFQLSRLDSGDSGVTPVAQRIYEVMKANLTAFQKANDASSFLSAHFITRPDIKDLYFDDFMVWLQDQIDPKNVVTTTNVLSTLAMIFKLAKRDVVMKHAPSVMSMLAGKKLFLCSNFVIERLALKLCQRIGLCFLPVNLASWRHLRCIKQLSQNVPENGPLSEAAFPAAQENGEVDVPEIVEEVIDKLLEGLENCSLDVRWSAAKGIGRIASRLPREFACEVVSSVFSIFEKQKSESSLHGACLALAELGRRGTLLPEQLPDVVSSVLPCLEFDEQLGKQCFGRVVRDAACYVCWTLSRSYDPCHLAPFVNAIASALVCITLFDREVMCRRAAAAAFQECVGRLGTFPHGIDIITVANYFSLALVQNCYLSLSLQVAKFMDYTQPLILHLVEKKSGHWDPHIRTLCAQALFKLTVDDPGFVRETCVPKLLAALHSRNLSSKLGALLSLGEIVHSLCELGEKGGESVHDALGSNTVEALKELASKFEEDKVFQGLGGDQMKEAFCLFICKLSSVHFPVHKSRPILEMWLSVITRCLLRDEASLRHNACMALSPFVEEYCKDENDICDKLIADYLGGLDSATEGVRCNFAHALGSLPRFVCRKYCEAILGRLMAAATAEGQEYVDSKTEAVLSLARVCVTAGVEEGGVTLSQIEAILDILTQGMNDYTHCPKRGDAGADVRRACMTSFKDLICYLASVAPSSIPEAQVKSLVRALAQQCVEPVDNVCRLAITTFIELLYNVPEIPYIPHRDEARKILPANLASVINLRQAKETFPYWSQMLVLDSYREPLLKGFLVSVGGMSEPFFISGKETLLSFLGTVRQDRTLEESVYGFLAGLLSDQAFVNRALPKYLRAMDHLAVSGAFTGAPPEFAEVLLREAWLKAHRSKSFLKLEALSSFLATWLQFEGDVRKKVLARLFLFLQHRWSKVRKATALRLCESLLLYPVLEDEEKLEEACRLLTEVDWNDADVDTPVKRLKTLFGIESKS</sequence>
<name>A0A224YCQ0_9ACAR</name>
<dbReference type="GO" id="GO:0000226">
    <property type="term" value="P:microtubule cytoskeleton organization"/>
    <property type="evidence" value="ECO:0007669"/>
    <property type="project" value="TreeGrafter"/>
</dbReference>
<dbReference type="InterPro" id="IPR022577">
    <property type="entry name" value="TBCD_C"/>
</dbReference>
<feature type="domain" description="Tubulin-folding cofactor D ARM repeats" evidence="5">
    <location>
        <begin position="274"/>
        <end position="506"/>
    </location>
</feature>